<dbReference type="Pfam" id="PF03411">
    <property type="entry name" value="Peptidase_M74"/>
    <property type="match status" value="1"/>
</dbReference>
<dbReference type="InterPro" id="IPR002477">
    <property type="entry name" value="Peptidoglycan-bd-like"/>
</dbReference>
<keyword evidence="7" id="KW-0482">Metalloprotease</keyword>
<dbReference type="InterPro" id="IPR036365">
    <property type="entry name" value="PGBD-like_sf"/>
</dbReference>
<sequence>MRRSGTPTAERGRPPHPARPPHRHSRRQRPGRPRGWLLLAAVLTLLLGVAAPAQAYPQAFNPTQDRGNRGSDVVALQYLLNAHGASLSADGVFGSGTDAAVKSFQRSKGLADDGIVGPNTWSALQVTVRQGDRGPAVRAVQHLLNAKRGSGLAVDGIFGGGTAGAVRTFQSHAGIGADGIVGPTTWRNLLWHYEAADFGGPLCDQDPDGNGNANWGTAAAIGQVEAAASAFGGGNGQVPLGDAGFEHGGDIPGHASHEQGMDIDLWPIRTDSAQCSAGRITWRSAGYDRAATRKLAQAIRNTAPGHVKLIFFNDPQLIAEGLTTEYPNHDNHLHVRYCERVHPSSLYDC</sequence>
<dbReference type="Gene3D" id="3.30.1380.10">
    <property type="match status" value="1"/>
</dbReference>
<evidence type="ECO:0000256" key="8">
    <source>
        <dbReference type="SAM" id="MobiDB-lite"/>
    </source>
</evidence>
<dbReference type="InterPro" id="IPR036366">
    <property type="entry name" value="PGBDSf"/>
</dbReference>
<feature type="domain" description="Peptidoglycan binding-like" evidence="9">
    <location>
        <begin position="133"/>
        <end position="187"/>
    </location>
</feature>
<dbReference type="Proteomes" id="UP001183414">
    <property type="component" value="Unassembled WGS sequence"/>
</dbReference>
<evidence type="ECO:0000256" key="1">
    <source>
        <dbReference type="ARBA" id="ARBA00022670"/>
    </source>
</evidence>
<keyword evidence="5" id="KW-0378">Hydrolase</keyword>
<accession>A0ABU2NLT9</accession>
<dbReference type="SUPFAM" id="SSF47090">
    <property type="entry name" value="PGBD-like"/>
    <property type="match status" value="2"/>
</dbReference>
<organism evidence="10 11">
    <name type="scientific">Streptomyces hazeniae</name>
    <dbReference type="NCBI Taxonomy" id="3075538"/>
    <lineage>
        <taxon>Bacteria</taxon>
        <taxon>Bacillati</taxon>
        <taxon>Actinomycetota</taxon>
        <taxon>Actinomycetes</taxon>
        <taxon>Kitasatosporales</taxon>
        <taxon>Streptomycetaceae</taxon>
        <taxon>Streptomyces</taxon>
    </lineage>
</organism>
<dbReference type="Pfam" id="PF01471">
    <property type="entry name" value="PG_binding_1"/>
    <property type="match status" value="2"/>
</dbReference>
<proteinExistence type="predicted"/>
<protein>
    <submittedName>
        <fullName evidence="10">Penicillin-insensitive murein endopeptidase</fullName>
    </submittedName>
</protein>
<keyword evidence="2" id="KW-0479">Metal-binding</keyword>
<evidence type="ECO:0000256" key="4">
    <source>
        <dbReference type="ARBA" id="ARBA00022764"/>
    </source>
</evidence>
<evidence type="ECO:0000256" key="5">
    <source>
        <dbReference type="ARBA" id="ARBA00022801"/>
    </source>
</evidence>
<keyword evidence="3" id="KW-0732">Signal</keyword>
<dbReference type="InterPro" id="IPR005073">
    <property type="entry name" value="Peptidase_M74"/>
</dbReference>
<feature type="compositionally biased region" description="Basic residues" evidence="8">
    <location>
        <begin position="14"/>
        <end position="32"/>
    </location>
</feature>
<feature type="domain" description="Peptidoglycan binding-like" evidence="9">
    <location>
        <begin position="69"/>
        <end position="124"/>
    </location>
</feature>
<evidence type="ECO:0000256" key="2">
    <source>
        <dbReference type="ARBA" id="ARBA00022723"/>
    </source>
</evidence>
<evidence type="ECO:0000259" key="9">
    <source>
        <dbReference type="Pfam" id="PF01471"/>
    </source>
</evidence>
<reference evidence="11" key="1">
    <citation type="submission" date="2023-07" db="EMBL/GenBank/DDBJ databases">
        <title>30 novel species of actinomycetes from the DSMZ collection.</title>
        <authorList>
            <person name="Nouioui I."/>
        </authorList>
    </citation>
    <scope>NUCLEOTIDE SEQUENCE [LARGE SCALE GENOMIC DNA]</scope>
    <source>
        <strain evidence="11">DSM 42041</strain>
    </source>
</reference>
<evidence type="ECO:0000313" key="10">
    <source>
        <dbReference type="EMBL" id="MDT0377571.1"/>
    </source>
</evidence>
<keyword evidence="4" id="KW-0574">Periplasm</keyword>
<gene>
    <name evidence="10" type="ORF">RM572_02125</name>
</gene>
<dbReference type="Gene3D" id="1.10.101.10">
    <property type="entry name" value="PGBD-like superfamily/PGBD"/>
    <property type="match status" value="2"/>
</dbReference>
<keyword evidence="1" id="KW-0645">Protease</keyword>
<dbReference type="RefSeq" id="WP_311671528.1">
    <property type="nucleotide sequence ID" value="NZ_JAVREQ010000001.1"/>
</dbReference>
<evidence type="ECO:0000313" key="11">
    <source>
        <dbReference type="Proteomes" id="UP001183414"/>
    </source>
</evidence>
<dbReference type="InterPro" id="IPR009045">
    <property type="entry name" value="Zn_M74/Hedgehog-like"/>
</dbReference>
<dbReference type="SUPFAM" id="SSF55166">
    <property type="entry name" value="Hedgehog/DD-peptidase"/>
    <property type="match status" value="1"/>
</dbReference>
<feature type="region of interest" description="Disordered" evidence="8">
    <location>
        <begin position="1"/>
        <end position="32"/>
    </location>
</feature>
<name>A0ABU2NLT9_9ACTN</name>
<evidence type="ECO:0000256" key="3">
    <source>
        <dbReference type="ARBA" id="ARBA00022729"/>
    </source>
</evidence>
<evidence type="ECO:0000256" key="7">
    <source>
        <dbReference type="ARBA" id="ARBA00023049"/>
    </source>
</evidence>
<evidence type="ECO:0000256" key="6">
    <source>
        <dbReference type="ARBA" id="ARBA00022833"/>
    </source>
</evidence>
<comment type="caution">
    <text evidence="10">The sequence shown here is derived from an EMBL/GenBank/DDBJ whole genome shotgun (WGS) entry which is preliminary data.</text>
</comment>
<keyword evidence="6" id="KW-0862">Zinc</keyword>
<keyword evidence="11" id="KW-1185">Reference proteome</keyword>
<dbReference type="EMBL" id="JAVREQ010000001">
    <property type="protein sequence ID" value="MDT0377571.1"/>
    <property type="molecule type" value="Genomic_DNA"/>
</dbReference>